<feature type="compositionally biased region" description="Basic and acidic residues" evidence="1">
    <location>
        <begin position="39"/>
        <end position="49"/>
    </location>
</feature>
<dbReference type="AlphaFoldDB" id="A0A8S4DGE9"/>
<feature type="compositionally biased region" description="Basic and acidic residues" evidence="1">
    <location>
        <begin position="71"/>
        <end position="81"/>
    </location>
</feature>
<sequence length="131" mass="14379">MRRAASAAGGRRVGSPGWSLAAVGARTGHGEVSVSAALEGRRAPRDRPPWRCYGPMLTHSRSDGDFPVYTRPERADTDDLPRSPSSDMRRRRPIDDDTKSDSGILNGDEESRKYTSHRCDVTIRHSATCAI</sequence>
<proteinExistence type="predicted"/>
<accession>A0A8S4DGE9</accession>
<feature type="region of interest" description="Disordered" evidence="1">
    <location>
        <begin position="25"/>
        <end position="116"/>
    </location>
</feature>
<organism evidence="2 3">
    <name type="scientific">Plutella xylostella</name>
    <name type="common">Diamondback moth</name>
    <name type="synonym">Plutella maculipennis</name>
    <dbReference type="NCBI Taxonomy" id="51655"/>
    <lineage>
        <taxon>Eukaryota</taxon>
        <taxon>Metazoa</taxon>
        <taxon>Ecdysozoa</taxon>
        <taxon>Arthropoda</taxon>
        <taxon>Hexapoda</taxon>
        <taxon>Insecta</taxon>
        <taxon>Pterygota</taxon>
        <taxon>Neoptera</taxon>
        <taxon>Endopterygota</taxon>
        <taxon>Lepidoptera</taxon>
        <taxon>Glossata</taxon>
        <taxon>Ditrysia</taxon>
        <taxon>Yponomeutoidea</taxon>
        <taxon>Plutellidae</taxon>
        <taxon>Plutella</taxon>
    </lineage>
</organism>
<evidence type="ECO:0000313" key="2">
    <source>
        <dbReference type="EMBL" id="CAG9096781.1"/>
    </source>
</evidence>
<dbReference type="EMBL" id="CAJHNJ030000004">
    <property type="protein sequence ID" value="CAG9096781.1"/>
    <property type="molecule type" value="Genomic_DNA"/>
</dbReference>
<keyword evidence="3" id="KW-1185">Reference proteome</keyword>
<evidence type="ECO:0000313" key="3">
    <source>
        <dbReference type="Proteomes" id="UP000653454"/>
    </source>
</evidence>
<name>A0A8S4DGE9_PLUXY</name>
<dbReference type="Proteomes" id="UP000653454">
    <property type="component" value="Unassembled WGS sequence"/>
</dbReference>
<evidence type="ECO:0000256" key="1">
    <source>
        <dbReference type="SAM" id="MobiDB-lite"/>
    </source>
</evidence>
<reference evidence="2" key="1">
    <citation type="submission" date="2020-11" db="EMBL/GenBank/DDBJ databases">
        <authorList>
            <person name="Whiteford S."/>
        </authorList>
    </citation>
    <scope>NUCLEOTIDE SEQUENCE</scope>
</reference>
<gene>
    <name evidence="2" type="ORF">PLXY2_LOCUS1763</name>
</gene>
<comment type="caution">
    <text evidence="2">The sequence shown here is derived from an EMBL/GenBank/DDBJ whole genome shotgun (WGS) entry which is preliminary data.</text>
</comment>
<protein>
    <submittedName>
        <fullName evidence="2">(diamondback moth) hypothetical protein</fullName>
    </submittedName>
</protein>